<dbReference type="InterPro" id="IPR050173">
    <property type="entry name" value="ABC_transporter_C-like"/>
</dbReference>
<dbReference type="SUPFAM" id="SSF52540">
    <property type="entry name" value="P-loop containing nucleoside triphosphate hydrolases"/>
    <property type="match status" value="1"/>
</dbReference>
<protein>
    <recommendedName>
        <fullName evidence="3">ABC transporter domain-containing protein</fullName>
    </recommendedName>
</protein>
<reference evidence="4" key="1">
    <citation type="submission" date="2020-11" db="EMBL/GenBank/DDBJ databases">
        <authorList>
            <person name="Tran Van P."/>
        </authorList>
    </citation>
    <scope>NUCLEOTIDE SEQUENCE</scope>
</reference>
<evidence type="ECO:0000256" key="2">
    <source>
        <dbReference type="ARBA" id="ARBA00022840"/>
    </source>
</evidence>
<feature type="domain" description="ABC transporter" evidence="3">
    <location>
        <begin position="7"/>
        <end position="126"/>
    </location>
</feature>
<keyword evidence="5" id="KW-1185">Reference proteome</keyword>
<dbReference type="InterPro" id="IPR027417">
    <property type="entry name" value="P-loop_NTPase"/>
</dbReference>
<dbReference type="EMBL" id="OC872055">
    <property type="protein sequence ID" value="CAD7635696.1"/>
    <property type="molecule type" value="Genomic_DNA"/>
</dbReference>
<dbReference type="GO" id="GO:0016020">
    <property type="term" value="C:membrane"/>
    <property type="evidence" value="ECO:0007669"/>
    <property type="project" value="TreeGrafter"/>
</dbReference>
<dbReference type="Pfam" id="PF00005">
    <property type="entry name" value="ABC_tran"/>
    <property type="match status" value="1"/>
</dbReference>
<dbReference type="GO" id="GO:0016887">
    <property type="term" value="F:ATP hydrolysis activity"/>
    <property type="evidence" value="ECO:0007669"/>
    <property type="project" value="InterPro"/>
</dbReference>
<keyword evidence="2" id="KW-0067">ATP-binding</keyword>
<accession>A0A7R9L8D9</accession>
<dbReference type="Proteomes" id="UP000759131">
    <property type="component" value="Unassembled WGS sequence"/>
</dbReference>
<evidence type="ECO:0000259" key="3">
    <source>
        <dbReference type="Pfam" id="PF00005"/>
    </source>
</evidence>
<dbReference type="OrthoDB" id="6500128at2759"/>
<dbReference type="PANTHER" id="PTHR24223">
    <property type="entry name" value="ATP-BINDING CASSETTE SUB-FAMILY C"/>
    <property type="match status" value="1"/>
</dbReference>
<keyword evidence="1" id="KW-0547">Nucleotide-binding</keyword>
<dbReference type="GO" id="GO:0042626">
    <property type="term" value="F:ATPase-coupled transmembrane transporter activity"/>
    <property type="evidence" value="ECO:0007669"/>
    <property type="project" value="TreeGrafter"/>
</dbReference>
<dbReference type="EMBL" id="CAJPIZ010017480">
    <property type="protein sequence ID" value="CAG2116126.1"/>
    <property type="molecule type" value="Genomic_DNA"/>
</dbReference>
<organism evidence="4">
    <name type="scientific">Medioppia subpectinata</name>
    <dbReference type="NCBI Taxonomy" id="1979941"/>
    <lineage>
        <taxon>Eukaryota</taxon>
        <taxon>Metazoa</taxon>
        <taxon>Ecdysozoa</taxon>
        <taxon>Arthropoda</taxon>
        <taxon>Chelicerata</taxon>
        <taxon>Arachnida</taxon>
        <taxon>Acari</taxon>
        <taxon>Acariformes</taxon>
        <taxon>Sarcoptiformes</taxon>
        <taxon>Oribatida</taxon>
        <taxon>Brachypylina</taxon>
        <taxon>Oppioidea</taxon>
        <taxon>Oppiidae</taxon>
        <taxon>Medioppia</taxon>
    </lineage>
</organism>
<evidence type="ECO:0000313" key="5">
    <source>
        <dbReference type="Proteomes" id="UP000759131"/>
    </source>
</evidence>
<dbReference type="AlphaFoldDB" id="A0A7R9L8D9"/>
<proteinExistence type="predicted"/>
<dbReference type="GO" id="GO:0005524">
    <property type="term" value="F:ATP binding"/>
    <property type="evidence" value="ECO:0007669"/>
    <property type="project" value="UniProtKB-KW"/>
</dbReference>
<dbReference type="PANTHER" id="PTHR24223:SF448">
    <property type="entry name" value="FI20146P1-RELATED"/>
    <property type="match status" value="1"/>
</dbReference>
<evidence type="ECO:0000256" key="1">
    <source>
        <dbReference type="ARBA" id="ARBA00022741"/>
    </source>
</evidence>
<dbReference type="Gene3D" id="3.40.50.300">
    <property type="entry name" value="P-loop containing nucleotide triphosphate hydrolases"/>
    <property type="match status" value="1"/>
</dbReference>
<evidence type="ECO:0000313" key="4">
    <source>
        <dbReference type="EMBL" id="CAD7635696.1"/>
    </source>
</evidence>
<name>A0A7R9L8D9_9ACAR</name>
<sequence length="145" mass="15917">MFPFPTLQNISARLKAGDLLAVIGPVGAGKSSLLMTILKELPLLSGSIETVGSISYASQESWSFNTSVQNNILFGTEYNESRYQRVVEVCALERDIELFPFGDKTLVGERGVQLSGGQKARITLARFKEESIGLTPHTDSQYKNM</sequence>
<dbReference type="InterPro" id="IPR003439">
    <property type="entry name" value="ABC_transporter-like_ATP-bd"/>
</dbReference>
<gene>
    <name evidence="4" type="ORF">OSB1V03_LOCUS16087</name>
</gene>